<dbReference type="EMBL" id="AWTV01000007">
    <property type="protein sequence ID" value="KIH91977.1"/>
    <property type="molecule type" value="Genomic_DNA"/>
</dbReference>
<dbReference type="GO" id="GO:0003677">
    <property type="term" value="F:DNA binding"/>
    <property type="evidence" value="ECO:0007669"/>
    <property type="project" value="InterPro"/>
</dbReference>
<keyword evidence="2" id="KW-0539">Nucleus</keyword>
<feature type="compositionally biased region" description="Basic and acidic residues" evidence="3">
    <location>
        <begin position="315"/>
        <end position="325"/>
    </location>
</feature>
<feature type="compositionally biased region" description="Polar residues" evidence="3">
    <location>
        <begin position="148"/>
        <end position="172"/>
    </location>
</feature>
<proteinExistence type="predicted"/>
<organism evidence="5 6">
    <name type="scientific">Sporothrix brasiliensis 5110</name>
    <dbReference type="NCBI Taxonomy" id="1398154"/>
    <lineage>
        <taxon>Eukaryota</taxon>
        <taxon>Fungi</taxon>
        <taxon>Dikarya</taxon>
        <taxon>Ascomycota</taxon>
        <taxon>Pezizomycotina</taxon>
        <taxon>Sordariomycetes</taxon>
        <taxon>Sordariomycetidae</taxon>
        <taxon>Ophiostomatales</taxon>
        <taxon>Ophiostomataceae</taxon>
        <taxon>Sporothrix</taxon>
    </lineage>
</organism>
<feature type="domain" description="Zn(2)-C6 fungal-type" evidence="4">
    <location>
        <begin position="28"/>
        <end position="60"/>
    </location>
</feature>
<dbReference type="CDD" id="cd12148">
    <property type="entry name" value="fungal_TF_MHR"/>
    <property type="match status" value="1"/>
</dbReference>
<dbReference type="Pfam" id="PF04082">
    <property type="entry name" value="Fungal_trans"/>
    <property type="match status" value="1"/>
</dbReference>
<dbReference type="CDD" id="cd00067">
    <property type="entry name" value="GAL4"/>
    <property type="match status" value="1"/>
</dbReference>
<evidence type="ECO:0000256" key="2">
    <source>
        <dbReference type="ARBA" id="ARBA00023242"/>
    </source>
</evidence>
<evidence type="ECO:0000256" key="1">
    <source>
        <dbReference type="ARBA" id="ARBA00022723"/>
    </source>
</evidence>
<feature type="region of interest" description="Disordered" evidence="3">
    <location>
        <begin position="310"/>
        <end position="357"/>
    </location>
</feature>
<dbReference type="HOGENOM" id="CLU_337444_0_0_1"/>
<feature type="compositionally biased region" description="Pro residues" evidence="3">
    <location>
        <begin position="1"/>
        <end position="11"/>
    </location>
</feature>
<dbReference type="InterPro" id="IPR001138">
    <property type="entry name" value="Zn2Cys6_DnaBD"/>
</dbReference>
<dbReference type="AlphaFoldDB" id="A0A0C2J4H3"/>
<dbReference type="GO" id="GO:0006351">
    <property type="term" value="P:DNA-templated transcription"/>
    <property type="evidence" value="ECO:0007669"/>
    <property type="project" value="InterPro"/>
</dbReference>
<evidence type="ECO:0000259" key="4">
    <source>
        <dbReference type="PROSITE" id="PS50048"/>
    </source>
</evidence>
<dbReference type="GO" id="GO:0000981">
    <property type="term" value="F:DNA-binding transcription factor activity, RNA polymerase II-specific"/>
    <property type="evidence" value="ECO:0007669"/>
    <property type="project" value="InterPro"/>
</dbReference>
<keyword evidence="1" id="KW-0479">Metal-binding</keyword>
<evidence type="ECO:0000256" key="3">
    <source>
        <dbReference type="SAM" id="MobiDB-lite"/>
    </source>
</evidence>
<comment type="caution">
    <text evidence="5">The sequence shown here is derived from an EMBL/GenBank/DDBJ whole genome shotgun (WGS) entry which is preliminary data.</text>
</comment>
<protein>
    <submittedName>
        <fullName evidence="5">C6 zinc finger domain containing protein</fullName>
    </submittedName>
</protein>
<dbReference type="GeneID" id="63674570"/>
<feature type="region of interest" description="Disordered" evidence="3">
    <location>
        <begin position="143"/>
        <end position="177"/>
    </location>
</feature>
<dbReference type="SMART" id="SM00906">
    <property type="entry name" value="Fungal_trans"/>
    <property type="match status" value="1"/>
</dbReference>
<dbReference type="PANTHER" id="PTHR47425">
    <property type="entry name" value="FARB-RELATED"/>
    <property type="match status" value="1"/>
</dbReference>
<dbReference type="RefSeq" id="XP_040619987.1">
    <property type="nucleotide sequence ID" value="XM_040759649.1"/>
</dbReference>
<accession>A0A0C2J4H3</accession>
<dbReference type="OrthoDB" id="5121955at2759"/>
<dbReference type="PANTHER" id="PTHR47425:SF2">
    <property type="entry name" value="FARB-RELATED"/>
    <property type="match status" value="1"/>
</dbReference>
<dbReference type="Gene3D" id="4.10.240.10">
    <property type="entry name" value="Zn(2)-C6 fungal-type DNA-binding domain"/>
    <property type="match status" value="1"/>
</dbReference>
<dbReference type="InterPro" id="IPR052761">
    <property type="entry name" value="Fungal_Detox/Toxin_TFs"/>
</dbReference>
<dbReference type="SMART" id="SM00066">
    <property type="entry name" value="GAL4"/>
    <property type="match status" value="1"/>
</dbReference>
<sequence length="844" mass="92670">MASVPPAPALPKQPTQNDSAKRRRASRACLACRARKVRCDVIVSGKPCTNCRLDFSECVVQLRRKNRCRTIVVPSDNHHWPTKQASDSDNDGVPKHPTPTAQLASSTKPPPTQLADAREHEANAPPPFEWNDPLAAALLTAEPAATTQSRPSVSEPASTESVSLTMVGSSDSSLRDHGLGGDNDLDELDLFLNMEDGEEQQTTKTEDAVLTLAQPLGEDDPMSYEILSHTVDNFSLYGGGIDGTTHDNSDYGCSSSEAWQQMHFPFSPPLLKAGNANLASMPFASAMDVDSAGLGLDFDMPADTGVLPPRLTKIRTREPTPERTSQHQQHMTSESTPPSAEKAASAPATTGLSTGLSTAGGLKSMSTAVVAQPSTANNGPAFVIFSRYPFLASKTLWKLDHEDDALLLEQRGCLHVPKKPILDEFMKKYFLHVHPLVPLLNENDFWSIYNRPTPQSTPFGQMSLFVFQAMLFIVTPFVSQSTLSQLGFSSAPEARANFYRRAKTLFYLEEDRDDVCTAQGALMLTYYAPNMKDRTNSFWMSTAIHFARNANAHRYYDLEVPKNTFKMSTKPNITYQRRTILKRLWWFCVVRDKVMALGMRRPMLIGAADFDMSRPGLNVQDASDEIDGLSVYSPATKRVFSQVFAALCQLSGVLTGALDLCYPASGTRPRSDRPPAAVAQDYVSKLDAWYEAAAAKFQGALARIGSNVDGQLVLVTNASYIYYYIARASVYNYLSHVLATHPEAAASSISTYGSPPAKVDESFRGVTKSLAELKRRDLVRYLPNTFVSMAILPFKWHVASVRMTGGKVSGNETDLTIYYAVFKGFGELYEMTDSALKSVGTIQT</sequence>
<dbReference type="SUPFAM" id="SSF57701">
    <property type="entry name" value="Zn2/Cys6 DNA-binding domain"/>
    <property type="match status" value="1"/>
</dbReference>
<reference evidence="5 6" key="1">
    <citation type="journal article" date="2014" name="BMC Genomics">
        <title>Comparative genomics of the major fungal agents of human and animal Sporotrichosis: Sporothrix schenckii and Sporothrix brasiliensis.</title>
        <authorList>
            <person name="Teixeira M.M."/>
            <person name="de Almeida L.G."/>
            <person name="Kubitschek-Barreira P."/>
            <person name="Alves F.L."/>
            <person name="Kioshima E.S."/>
            <person name="Abadio A.K."/>
            <person name="Fernandes L."/>
            <person name="Derengowski L.S."/>
            <person name="Ferreira K.S."/>
            <person name="Souza R.C."/>
            <person name="Ruiz J.C."/>
            <person name="de Andrade N.C."/>
            <person name="Paes H.C."/>
            <person name="Nicola A.M."/>
            <person name="Albuquerque P."/>
            <person name="Gerber A.L."/>
            <person name="Martins V.P."/>
            <person name="Peconick L.D."/>
            <person name="Neto A.V."/>
            <person name="Chaucanez C.B."/>
            <person name="Silva P.A."/>
            <person name="Cunha O.L."/>
            <person name="de Oliveira F.F."/>
            <person name="dos Santos T.C."/>
            <person name="Barros A.L."/>
            <person name="Soares M.A."/>
            <person name="de Oliveira L.M."/>
            <person name="Marini M.M."/>
            <person name="Villalobos-Duno H."/>
            <person name="Cunha M.M."/>
            <person name="de Hoog S."/>
            <person name="da Silveira J.F."/>
            <person name="Henrissat B."/>
            <person name="Nino-Vega G.A."/>
            <person name="Cisalpino P.S."/>
            <person name="Mora-Montes H.M."/>
            <person name="Almeida S.R."/>
            <person name="Stajich J.E."/>
            <person name="Lopes-Bezerra L.M."/>
            <person name="Vasconcelos A.T."/>
            <person name="Felipe M.S."/>
        </authorList>
    </citation>
    <scope>NUCLEOTIDE SEQUENCE [LARGE SCALE GENOMIC DNA]</scope>
    <source>
        <strain evidence="5 6">5110</strain>
    </source>
</reference>
<dbReference type="PROSITE" id="PS50048">
    <property type="entry name" value="ZN2_CY6_FUNGAL_2"/>
    <property type="match status" value="1"/>
</dbReference>
<gene>
    <name evidence="5" type="ORF">SPBR_01338</name>
</gene>
<dbReference type="InterPro" id="IPR007219">
    <property type="entry name" value="XnlR_reg_dom"/>
</dbReference>
<dbReference type="VEuPathDB" id="FungiDB:SPBR_01338"/>
<evidence type="ECO:0000313" key="5">
    <source>
        <dbReference type="EMBL" id="KIH91977.1"/>
    </source>
</evidence>
<feature type="region of interest" description="Disordered" evidence="3">
    <location>
        <begin position="1"/>
        <end position="23"/>
    </location>
</feature>
<feature type="region of interest" description="Disordered" evidence="3">
    <location>
        <begin position="76"/>
        <end position="131"/>
    </location>
</feature>
<keyword evidence="6" id="KW-1185">Reference proteome</keyword>
<dbReference type="GO" id="GO:0008270">
    <property type="term" value="F:zinc ion binding"/>
    <property type="evidence" value="ECO:0007669"/>
    <property type="project" value="InterPro"/>
</dbReference>
<evidence type="ECO:0000313" key="6">
    <source>
        <dbReference type="Proteomes" id="UP000031575"/>
    </source>
</evidence>
<dbReference type="Pfam" id="PF00172">
    <property type="entry name" value="Zn_clus"/>
    <property type="match status" value="1"/>
</dbReference>
<feature type="compositionally biased region" description="Low complexity" evidence="3">
    <location>
        <begin position="333"/>
        <end position="357"/>
    </location>
</feature>
<dbReference type="Proteomes" id="UP000031575">
    <property type="component" value="Unassembled WGS sequence"/>
</dbReference>
<name>A0A0C2J4H3_9PEZI</name>
<dbReference type="InterPro" id="IPR036864">
    <property type="entry name" value="Zn2-C6_fun-type_DNA-bd_sf"/>
</dbReference>